<dbReference type="PANTHER" id="PTHR11048">
    <property type="entry name" value="PRENYLTRANSFERASES"/>
    <property type="match status" value="1"/>
</dbReference>
<dbReference type="InterPro" id="IPR039653">
    <property type="entry name" value="Prenyltransferase"/>
</dbReference>
<feature type="transmembrane region" description="Helical" evidence="6">
    <location>
        <begin position="391"/>
        <end position="409"/>
    </location>
</feature>
<evidence type="ECO:0000256" key="1">
    <source>
        <dbReference type="ARBA" id="ARBA00004141"/>
    </source>
</evidence>
<comment type="subcellular location">
    <subcellularLocation>
        <location evidence="1">Membrane</location>
        <topology evidence="1">Multi-pass membrane protein</topology>
    </subcellularLocation>
</comment>
<dbReference type="Gene3D" id="3.40.50.1000">
    <property type="entry name" value="HAD superfamily/HAD-like"/>
    <property type="match status" value="1"/>
</dbReference>
<dbReference type="Proteomes" id="UP000672934">
    <property type="component" value="Unassembled WGS sequence"/>
</dbReference>
<protein>
    <recommendedName>
        <fullName evidence="9">UbiA family prenyltransferase</fullName>
    </recommendedName>
</protein>
<sequence length="474" mass="52154">MGKPKIPLCVDLDGTLIPGDLLLESCIALLRQNPLYLLLIPCWLCRGKAYLKAQIARRAQLNHASLPFHRELVAWLREQKQRGRPLWLCTAANHRLAEAVANHLKLFDGVLASSDTHNLRGRQKAYSLAQKFGAKGFDYCGNDRVDLAVWSVSRGGVVVNASKGVEARARAVTDIYKTFAPDGHIVRAVAKTLRPHQWVKNLLLLVPLAAAHKLGEPGALGSALQAFVAFSLCASSVYVLNDMLDVESDRLHPSKSRRPFASGQLSLLAGFFLAPLLLAGAVAAAWTLPWEFKSVLCGYYALTLAYSTVLKRLVVADVVVLAALYTIRIVAGAMAVGVVLSFWLLMFSLALFFSLALVKRYAELKVMQREGRLESAGRGYRLEDLAIVENLGTAAGYLSVVVLALYINSPAVEMLYRRPQFIWGLCMLLLYWISRVWVLAHRGMMHDDPVVFALKDRASLAIVLCGAVTVYLAT</sequence>
<dbReference type="SUPFAM" id="SSF56784">
    <property type="entry name" value="HAD-like"/>
    <property type="match status" value="1"/>
</dbReference>
<keyword evidence="4 6" id="KW-1133">Transmembrane helix</keyword>
<dbReference type="InterPro" id="IPR036412">
    <property type="entry name" value="HAD-like_sf"/>
</dbReference>
<evidence type="ECO:0000256" key="4">
    <source>
        <dbReference type="ARBA" id="ARBA00022989"/>
    </source>
</evidence>
<keyword evidence="5 6" id="KW-0472">Membrane</keyword>
<evidence type="ECO:0000256" key="5">
    <source>
        <dbReference type="ARBA" id="ARBA00023136"/>
    </source>
</evidence>
<organism evidence="7 8">
    <name type="scientific">Cupriavidus yeoncheonensis</name>
    <dbReference type="NCBI Taxonomy" id="1462994"/>
    <lineage>
        <taxon>Bacteria</taxon>
        <taxon>Pseudomonadati</taxon>
        <taxon>Pseudomonadota</taxon>
        <taxon>Betaproteobacteria</taxon>
        <taxon>Burkholderiales</taxon>
        <taxon>Burkholderiaceae</taxon>
        <taxon>Cupriavidus</taxon>
    </lineage>
</organism>
<keyword evidence="2" id="KW-1003">Cell membrane</keyword>
<feature type="transmembrane region" description="Helical" evidence="6">
    <location>
        <begin position="223"/>
        <end position="244"/>
    </location>
</feature>
<dbReference type="InterPro" id="IPR044878">
    <property type="entry name" value="UbiA_sf"/>
</dbReference>
<evidence type="ECO:0000256" key="6">
    <source>
        <dbReference type="SAM" id="Phobius"/>
    </source>
</evidence>
<dbReference type="InterPro" id="IPR000537">
    <property type="entry name" value="UbiA_prenyltransferase"/>
</dbReference>
<evidence type="ECO:0000256" key="2">
    <source>
        <dbReference type="ARBA" id="ARBA00022475"/>
    </source>
</evidence>
<dbReference type="Pfam" id="PF12710">
    <property type="entry name" value="HAD"/>
    <property type="match status" value="1"/>
</dbReference>
<dbReference type="GO" id="GO:0005886">
    <property type="term" value="C:plasma membrane"/>
    <property type="evidence" value="ECO:0007669"/>
    <property type="project" value="TreeGrafter"/>
</dbReference>
<comment type="caution">
    <text evidence="7">The sequence shown here is derived from an EMBL/GenBank/DDBJ whole genome shotgun (WGS) entry which is preliminary data.</text>
</comment>
<dbReference type="EMBL" id="CAJPUY010000007">
    <property type="protein sequence ID" value="CAG2140162.1"/>
    <property type="molecule type" value="Genomic_DNA"/>
</dbReference>
<proteinExistence type="predicted"/>
<dbReference type="Gene3D" id="1.10.357.140">
    <property type="entry name" value="UbiA prenyltransferase"/>
    <property type="match status" value="1"/>
</dbReference>
<evidence type="ECO:0000313" key="7">
    <source>
        <dbReference type="EMBL" id="CAG2140162.1"/>
    </source>
</evidence>
<feature type="transmembrane region" description="Helical" evidence="6">
    <location>
        <begin position="421"/>
        <end position="438"/>
    </location>
</feature>
<feature type="transmembrane region" description="Helical" evidence="6">
    <location>
        <begin position="265"/>
        <end position="289"/>
    </location>
</feature>
<feature type="transmembrane region" description="Helical" evidence="6">
    <location>
        <begin position="309"/>
        <end position="327"/>
    </location>
</feature>
<dbReference type="Pfam" id="PF01040">
    <property type="entry name" value="UbiA"/>
    <property type="match status" value="1"/>
</dbReference>
<dbReference type="CDD" id="cd13963">
    <property type="entry name" value="PT_UbiA_2"/>
    <property type="match status" value="1"/>
</dbReference>
<feature type="transmembrane region" description="Helical" evidence="6">
    <location>
        <begin position="334"/>
        <end position="358"/>
    </location>
</feature>
<keyword evidence="8" id="KW-1185">Reference proteome</keyword>
<dbReference type="GO" id="GO:0016765">
    <property type="term" value="F:transferase activity, transferring alkyl or aryl (other than methyl) groups"/>
    <property type="evidence" value="ECO:0007669"/>
    <property type="project" value="InterPro"/>
</dbReference>
<feature type="transmembrane region" description="Helical" evidence="6">
    <location>
        <begin position="458"/>
        <end position="473"/>
    </location>
</feature>
<gene>
    <name evidence="7" type="ORF">LMG31506_02202</name>
</gene>
<evidence type="ECO:0000256" key="3">
    <source>
        <dbReference type="ARBA" id="ARBA00022692"/>
    </source>
</evidence>
<dbReference type="RefSeq" id="WP_211947187.1">
    <property type="nucleotide sequence ID" value="NZ_CAJPUY010000007.1"/>
</dbReference>
<evidence type="ECO:0000313" key="8">
    <source>
        <dbReference type="Proteomes" id="UP000672934"/>
    </source>
</evidence>
<name>A0A916IW04_9BURK</name>
<dbReference type="PANTHER" id="PTHR11048:SF5">
    <property type="entry name" value="DECAPRENYL-PHOSPHATE PHOSPHORIBOSYLTRANSFERASE"/>
    <property type="match status" value="1"/>
</dbReference>
<accession>A0A916IW04</accession>
<dbReference type="AlphaFoldDB" id="A0A916IW04"/>
<dbReference type="InterPro" id="IPR023214">
    <property type="entry name" value="HAD_sf"/>
</dbReference>
<dbReference type="NCBIfam" id="NF006088">
    <property type="entry name" value="PRK08238.1"/>
    <property type="match status" value="1"/>
</dbReference>
<evidence type="ECO:0008006" key="9">
    <source>
        <dbReference type="Google" id="ProtNLM"/>
    </source>
</evidence>
<keyword evidence="3 6" id="KW-0812">Transmembrane</keyword>
<dbReference type="GO" id="GO:0009247">
    <property type="term" value="P:glycolipid biosynthetic process"/>
    <property type="evidence" value="ECO:0007669"/>
    <property type="project" value="TreeGrafter"/>
</dbReference>
<reference evidence="7" key="1">
    <citation type="submission" date="2021-03" db="EMBL/GenBank/DDBJ databases">
        <authorList>
            <person name="Peeters C."/>
        </authorList>
    </citation>
    <scope>NUCLEOTIDE SEQUENCE</scope>
    <source>
        <strain evidence="7">LMG 31506</strain>
    </source>
</reference>